<sequence length="571" mass="62883">MQDIQFNNYVKYDRFETPESESSKRKKATRACFHCQKAHLTCDDSRPCQRCIKRGLAQTCTDAVRKRAKYLQGNTSDNNNSTTSTSSSSSTVTAPSTDLFTNNSFSVDTMGDHHQQSSQQQSMGFVDANQLLNFSLGDLGFGSESAGLEYGFIGNMLQNPLDPSSLNDVNNPPSAAMNLANSSTALLPPNANNNNNGFSSSPSSSTLFTLSNNGQPTSQTPYMAPQGLSLFPMSQTVAFAPGANPLANTQLPHQEVTTPTNTNTTITTPTSTPNSTTISVSSSSTNKKNSNNKNDNKNSGNNKDNEQQRSSSTSSSSSKQQFAAIQQKSPNNFTITTTPVASSPTSQSNISPSSSPSATKRHNASISSAGSNGIVPRRKLNTPETVYLGVRRPFNYAEGFHYLIEYVKEKMSREDLMRISRALALFRPSFLALIMNLNEEDLVFMEKCIQRTLLEYEKLISFSGTPTVVWRRTGEVCLVGKEFLLLTQWPRDTLLNKKTYIYELMDNRSAVEYWEKFSTHAFDNTDKSCTYSCILKTPSQKAVPCTFCFTIKRDIFDLPSVIVGNFLPILS</sequence>
<feature type="region of interest" description="Disordered" evidence="10">
    <location>
        <begin position="243"/>
        <end position="377"/>
    </location>
</feature>
<evidence type="ECO:0000256" key="4">
    <source>
        <dbReference type="ARBA" id="ARBA00022723"/>
    </source>
</evidence>
<organism evidence="12 13">
    <name type="scientific">Circinella minor</name>
    <dbReference type="NCBI Taxonomy" id="1195481"/>
    <lineage>
        <taxon>Eukaryota</taxon>
        <taxon>Fungi</taxon>
        <taxon>Fungi incertae sedis</taxon>
        <taxon>Mucoromycota</taxon>
        <taxon>Mucoromycotina</taxon>
        <taxon>Mucoromycetes</taxon>
        <taxon>Mucorales</taxon>
        <taxon>Lichtheimiaceae</taxon>
        <taxon>Circinella</taxon>
    </lineage>
</organism>
<evidence type="ECO:0000256" key="7">
    <source>
        <dbReference type="ARBA" id="ARBA00023125"/>
    </source>
</evidence>
<keyword evidence="13" id="KW-1185">Reference proteome</keyword>
<dbReference type="GO" id="GO:0000977">
    <property type="term" value="F:RNA polymerase II transcription regulatory region sequence-specific DNA binding"/>
    <property type="evidence" value="ECO:0007669"/>
    <property type="project" value="TreeGrafter"/>
</dbReference>
<dbReference type="InterPro" id="IPR050335">
    <property type="entry name" value="ERT1_acuK_gluconeogen_tf"/>
</dbReference>
<feature type="compositionally biased region" description="Polar residues" evidence="10">
    <location>
        <begin position="330"/>
        <end position="341"/>
    </location>
</feature>
<feature type="compositionally biased region" description="Low complexity" evidence="10">
    <location>
        <begin position="188"/>
        <end position="214"/>
    </location>
</feature>
<protein>
    <recommendedName>
        <fullName evidence="11">Zn(2)-C6 fungal-type domain-containing protein</fullName>
    </recommendedName>
</protein>
<dbReference type="GO" id="GO:0000981">
    <property type="term" value="F:DNA-binding transcription factor activity, RNA polymerase II-specific"/>
    <property type="evidence" value="ECO:0007669"/>
    <property type="project" value="InterPro"/>
</dbReference>
<keyword evidence="8" id="KW-0804">Transcription</keyword>
<dbReference type="SMART" id="SM00066">
    <property type="entry name" value="GAL4"/>
    <property type="match status" value="1"/>
</dbReference>
<reference evidence="12 13" key="1">
    <citation type="submission" date="2020-12" db="EMBL/GenBank/DDBJ databases">
        <title>Metabolic potential, ecology and presence of endohyphal bacteria is reflected in genomic diversity of Mucoromycotina.</title>
        <authorList>
            <person name="Muszewska A."/>
            <person name="Okrasinska A."/>
            <person name="Steczkiewicz K."/>
            <person name="Drgas O."/>
            <person name="Orlowska M."/>
            <person name="Perlinska-Lenart U."/>
            <person name="Aleksandrzak-Piekarczyk T."/>
            <person name="Szatraj K."/>
            <person name="Zielenkiewicz U."/>
            <person name="Pilsyk S."/>
            <person name="Malc E."/>
            <person name="Mieczkowski P."/>
            <person name="Kruszewska J.S."/>
            <person name="Biernat P."/>
            <person name="Pawlowska J."/>
        </authorList>
    </citation>
    <scope>NUCLEOTIDE SEQUENCE [LARGE SCALE GENOMIC DNA]</scope>
    <source>
        <strain evidence="12 13">CBS 142.35</strain>
    </source>
</reference>
<keyword evidence="3" id="KW-0312">Gluconeogenesis</keyword>
<gene>
    <name evidence="12" type="ORF">INT45_004964</name>
</gene>
<evidence type="ECO:0000256" key="8">
    <source>
        <dbReference type="ARBA" id="ARBA00023163"/>
    </source>
</evidence>
<comment type="caution">
    <text evidence="12">The sequence shown here is derived from an EMBL/GenBank/DDBJ whole genome shotgun (WGS) entry which is preliminary data.</text>
</comment>
<dbReference type="GO" id="GO:0005634">
    <property type="term" value="C:nucleus"/>
    <property type="evidence" value="ECO:0007669"/>
    <property type="project" value="UniProtKB-SubCell"/>
</dbReference>
<evidence type="ECO:0000256" key="2">
    <source>
        <dbReference type="ARBA" id="ARBA00010855"/>
    </source>
</evidence>
<feature type="domain" description="Zn(2)-C6 fungal-type" evidence="11">
    <location>
        <begin position="31"/>
        <end position="62"/>
    </location>
</feature>
<name>A0A8H7S9S1_9FUNG</name>
<dbReference type="CDD" id="cd00067">
    <property type="entry name" value="GAL4"/>
    <property type="match status" value="1"/>
</dbReference>
<keyword evidence="5" id="KW-0862">Zinc</keyword>
<evidence type="ECO:0000313" key="12">
    <source>
        <dbReference type="EMBL" id="KAG2224083.1"/>
    </source>
</evidence>
<keyword evidence="7" id="KW-0238">DNA-binding</keyword>
<dbReference type="GO" id="GO:0008270">
    <property type="term" value="F:zinc ion binding"/>
    <property type="evidence" value="ECO:0007669"/>
    <property type="project" value="InterPro"/>
</dbReference>
<evidence type="ECO:0000256" key="6">
    <source>
        <dbReference type="ARBA" id="ARBA00023015"/>
    </source>
</evidence>
<dbReference type="AlphaFoldDB" id="A0A8H7S9S1"/>
<accession>A0A8H7S9S1</accession>
<evidence type="ECO:0000256" key="3">
    <source>
        <dbReference type="ARBA" id="ARBA00022432"/>
    </source>
</evidence>
<dbReference type="OrthoDB" id="2538135at2759"/>
<keyword evidence="9" id="KW-0539">Nucleus</keyword>
<evidence type="ECO:0000256" key="9">
    <source>
        <dbReference type="ARBA" id="ARBA00023242"/>
    </source>
</evidence>
<dbReference type="EMBL" id="JAEPRB010000049">
    <property type="protein sequence ID" value="KAG2224083.1"/>
    <property type="molecule type" value="Genomic_DNA"/>
</dbReference>
<dbReference type="InterPro" id="IPR056751">
    <property type="entry name" value="PAS_13"/>
</dbReference>
<dbReference type="Proteomes" id="UP000646827">
    <property type="component" value="Unassembled WGS sequence"/>
</dbReference>
<dbReference type="GO" id="GO:0006094">
    <property type="term" value="P:gluconeogenesis"/>
    <property type="evidence" value="ECO:0007669"/>
    <property type="project" value="UniProtKB-KW"/>
</dbReference>
<evidence type="ECO:0000313" key="13">
    <source>
        <dbReference type="Proteomes" id="UP000646827"/>
    </source>
</evidence>
<dbReference type="SUPFAM" id="SSF57701">
    <property type="entry name" value="Zn2/Cys6 DNA-binding domain"/>
    <property type="match status" value="1"/>
</dbReference>
<comment type="similarity">
    <text evidence="2">Belongs to the ERT1/acuK family.</text>
</comment>
<dbReference type="InterPro" id="IPR036864">
    <property type="entry name" value="Zn2-C6_fun-type_DNA-bd_sf"/>
</dbReference>
<dbReference type="PANTHER" id="PTHR47659:SF1">
    <property type="entry name" value="TRANSCRIPTION ACTIVATOR OF GLUCONEOGENESIS ERT1"/>
    <property type="match status" value="1"/>
</dbReference>
<dbReference type="PANTHER" id="PTHR47659">
    <property type="entry name" value="ZN(II)2CYS6 TRANSCRIPTION FACTOR (EUROFUNG)-RELATED"/>
    <property type="match status" value="1"/>
</dbReference>
<dbReference type="Gene3D" id="4.10.240.10">
    <property type="entry name" value="Zn(2)-C6 fungal-type DNA-binding domain"/>
    <property type="match status" value="1"/>
</dbReference>
<evidence type="ECO:0000256" key="5">
    <source>
        <dbReference type="ARBA" id="ARBA00022833"/>
    </source>
</evidence>
<keyword evidence="4" id="KW-0479">Metal-binding</keyword>
<feature type="region of interest" description="Disordered" evidence="10">
    <location>
        <begin position="71"/>
        <end position="95"/>
    </location>
</feature>
<feature type="compositionally biased region" description="Low complexity" evidence="10">
    <location>
        <begin position="74"/>
        <end position="95"/>
    </location>
</feature>
<feature type="region of interest" description="Disordered" evidence="10">
    <location>
        <begin position="188"/>
        <end position="226"/>
    </location>
</feature>
<feature type="compositionally biased region" description="Low complexity" evidence="10">
    <location>
        <begin position="342"/>
        <end position="357"/>
    </location>
</feature>
<keyword evidence="6" id="KW-0805">Transcription regulation</keyword>
<evidence type="ECO:0000256" key="1">
    <source>
        <dbReference type="ARBA" id="ARBA00004123"/>
    </source>
</evidence>
<proteinExistence type="inferred from homology"/>
<dbReference type="InterPro" id="IPR001138">
    <property type="entry name" value="Zn2Cys6_DnaBD"/>
</dbReference>
<comment type="subcellular location">
    <subcellularLocation>
        <location evidence="1">Nucleus</location>
    </subcellularLocation>
</comment>
<evidence type="ECO:0000256" key="10">
    <source>
        <dbReference type="SAM" id="MobiDB-lite"/>
    </source>
</evidence>
<dbReference type="GO" id="GO:0009267">
    <property type="term" value="P:cellular response to starvation"/>
    <property type="evidence" value="ECO:0007669"/>
    <property type="project" value="TreeGrafter"/>
</dbReference>
<evidence type="ECO:0000259" key="11">
    <source>
        <dbReference type="PROSITE" id="PS50048"/>
    </source>
</evidence>
<dbReference type="PROSITE" id="PS50048">
    <property type="entry name" value="ZN2_CY6_FUNGAL_2"/>
    <property type="match status" value="1"/>
</dbReference>
<dbReference type="Pfam" id="PF24990">
    <property type="entry name" value="PAS_13"/>
    <property type="match status" value="1"/>
</dbReference>
<feature type="compositionally biased region" description="Low complexity" evidence="10">
    <location>
        <begin position="256"/>
        <end position="329"/>
    </location>
</feature>